<feature type="transmembrane region" description="Helical" evidence="7">
    <location>
        <begin position="95"/>
        <end position="124"/>
    </location>
</feature>
<keyword evidence="10" id="KW-1185">Reference proteome</keyword>
<dbReference type="Proteomes" id="UP000325606">
    <property type="component" value="Chromosome"/>
</dbReference>
<name>A0A5J6LAJ6_9GAMM</name>
<reference evidence="9 10" key="1">
    <citation type="submission" date="2019-09" db="EMBL/GenBank/DDBJ databases">
        <title>Nitrincola iocasae sp. nov., a bacterium isolated from the sediment collected at a cold seep field in South China Sea.</title>
        <authorList>
            <person name="Zhang H."/>
            <person name="Wang H."/>
            <person name="Li C."/>
        </authorList>
    </citation>
    <scope>NUCLEOTIDE SEQUENCE [LARGE SCALE GENOMIC DNA]</scope>
    <source>
        <strain evidence="9 10">KXZD1103</strain>
    </source>
</reference>
<feature type="transmembrane region" description="Helical" evidence="7">
    <location>
        <begin position="544"/>
        <end position="563"/>
    </location>
</feature>
<dbReference type="SUPFAM" id="SSF116726">
    <property type="entry name" value="TrkA C-terminal domain-like"/>
    <property type="match status" value="2"/>
</dbReference>
<dbReference type="GO" id="GO:0008324">
    <property type="term" value="F:monoatomic cation transmembrane transporter activity"/>
    <property type="evidence" value="ECO:0007669"/>
    <property type="project" value="InterPro"/>
</dbReference>
<dbReference type="InterPro" id="IPR051679">
    <property type="entry name" value="DASS-Related_Transporters"/>
</dbReference>
<feature type="domain" description="RCK C-terminal" evidence="8">
    <location>
        <begin position="310"/>
        <end position="394"/>
    </location>
</feature>
<proteinExistence type="predicted"/>
<organism evidence="9 10">
    <name type="scientific">Nitrincola iocasae</name>
    <dbReference type="NCBI Taxonomy" id="2614693"/>
    <lineage>
        <taxon>Bacteria</taxon>
        <taxon>Pseudomonadati</taxon>
        <taxon>Pseudomonadota</taxon>
        <taxon>Gammaproteobacteria</taxon>
        <taxon>Oceanospirillales</taxon>
        <taxon>Oceanospirillaceae</taxon>
        <taxon>Nitrincola</taxon>
    </lineage>
</organism>
<evidence type="ECO:0000313" key="10">
    <source>
        <dbReference type="Proteomes" id="UP000325606"/>
    </source>
</evidence>
<evidence type="ECO:0000256" key="3">
    <source>
        <dbReference type="ARBA" id="ARBA00022692"/>
    </source>
</evidence>
<feature type="transmembrane region" description="Helical" evidence="7">
    <location>
        <begin position="56"/>
        <end position="83"/>
    </location>
</feature>
<dbReference type="PROSITE" id="PS51202">
    <property type="entry name" value="RCK_C"/>
    <property type="match status" value="2"/>
</dbReference>
<keyword evidence="5 7" id="KW-1133">Transmembrane helix</keyword>
<dbReference type="EMBL" id="CP044222">
    <property type="protein sequence ID" value="QEW05406.1"/>
    <property type="molecule type" value="Genomic_DNA"/>
</dbReference>
<feature type="transmembrane region" description="Helical" evidence="7">
    <location>
        <begin position="180"/>
        <end position="200"/>
    </location>
</feature>
<evidence type="ECO:0000256" key="4">
    <source>
        <dbReference type="ARBA" id="ARBA00022737"/>
    </source>
</evidence>
<dbReference type="InterPro" id="IPR006037">
    <property type="entry name" value="RCK_C"/>
</dbReference>
<feature type="domain" description="RCK C-terminal" evidence="8">
    <location>
        <begin position="216"/>
        <end position="303"/>
    </location>
</feature>
<dbReference type="InterPro" id="IPR031312">
    <property type="entry name" value="Na/sul_symport_CS"/>
</dbReference>
<keyword evidence="6 7" id="KW-0472">Membrane</keyword>
<evidence type="ECO:0000313" key="9">
    <source>
        <dbReference type="EMBL" id="QEW05406.1"/>
    </source>
</evidence>
<feature type="transmembrane region" description="Helical" evidence="7">
    <location>
        <begin position="136"/>
        <end position="160"/>
    </location>
</feature>
<dbReference type="KEGG" id="nik:F5I99_02235"/>
<keyword evidence="2" id="KW-0813">Transport</keyword>
<evidence type="ECO:0000256" key="1">
    <source>
        <dbReference type="ARBA" id="ARBA00004141"/>
    </source>
</evidence>
<dbReference type="PANTHER" id="PTHR43652:SF1">
    <property type="entry name" value="RESPONSE REGULATOR"/>
    <property type="match status" value="1"/>
</dbReference>
<feature type="transmembrane region" description="Helical" evidence="7">
    <location>
        <begin position="465"/>
        <end position="488"/>
    </location>
</feature>
<sequence length="606" mass="65365">MTHEMLFVFGLLAATVVLFIIDKLRMDLVALLVVVVLAASGIITPTEAVSGFGNSVVIMIAGLFVVGEGLFRTGIAAAAGNWLLRVGGRSEVRLLLFLLPVVALLSAFMSSTGAVALLIPVVLSMARKSGMHPSRLLMPLAFAALIGGMLTLIGTPPNIIVSGQMRVAGEPFSFFDFTPIGLVMLVVGCVYLVFVGRFLLPKSEARDPEDSHPTLSEFAERYGIRDQLHKLLIQPDSPLAGKTLAEMGLRTEYETTVFAIQRRSSSASSMMPVLANTRMQHLDTLMVYGSESAVEHLCQTLQLRRQGFPERDIMKVQQQFGFAEVLLPPNSSLVNQSLKQGRFRERFNLSVIGVRRNREPLTTEFGVTRMEAGDTLLLTGSWEYIRKLENRRDLVVIETPAEMHEIAANANKAPVALGVMLAMLVSMTFGLLPNLTAVLLAALAMVLTGCMNMNEAYQSLNAKSLVLIAGMLPLALAMETSGALSYVVSNLVENFGDTSPLVLCAGLFILTSSLSQFISNTATTVLVAPIALTTSQLLGLNPEPFMMTVAIAASTAFATPIASPVNTLVLAPGNYRFVDFAKVGIPLQLLAMIVTLVMTPLLFPFQ</sequence>
<evidence type="ECO:0000256" key="2">
    <source>
        <dbReference type="ARBA" id="ARBA00022448"/>
    </source>
</evidence>
<dbReference type="RefSeq" id="WP_151053451.1">
    <property type="nucleotide sequence ID" value="NZ_CP044222.1"/>
</dbReference>
<feature type="transmembrane region" description="Helical" evidence="7">
    <location>
        <begin position="29"/>
        <end position="49"/>
    </location>
</feature>
<feature type="transmembrane region" description="Helical" evidence="7">
    <location>
        <begin position="583"/>
        <end position="603"/>
    </location>
</feature>
<comment type="subcellular location">
    <subcellularLocation>
        <location evidence="1">Membrane</location>
        <topology evidence="1">Multi-pass membrane protein</topology>
    </subcellularLocation>
</comment>
<dbReference type="InterPro" id="IPR004680">
    <property type="entry name" value="Cit_transptr-like_dom"/>
</dbReference>
<dbReference type="GO" id="GO:0005886">
    <property type="term" value="C:plasma membrane"/>
    <property type="evidence" value="ECO:0007669"/>
    <property type="project" value="TreeGrafter"/>
</dbReference>
<evidence type="ECO:0000256" key="6">
    <source>
        <dbReference type="ARBA" id="ARBA00023136"/>
    </source>
</evidence>
<dbReference type="GO" id="GO:0006813">
    <property type="term" value="P:potassium ion transport"/>
    <property type="evidence" value="ECO:0007669"/>
    <property type="project" value="InterPro"/>
</dbReference>
<evidence type="ECO:0000259" key="8">
    <source>
        <dbReference type="PROSITE" id="PS51202"/>
    </source>
</evidence>
<accession>A0A5J6LAJ6</accession>
<dbReference type="AlphaFoldDB" id="A0A5J6LAJ6"/>
<evidence type="ECO:0000256" key="7">
    <source>
        <dbReference type="SAM" id="Phobius"/>
    </source>
</evidence>
<dbReference type="PROSITE" id="PS01271">
    <property type="entry name" value="NA_SULFATE"/>
    <property type="match status" value="1"/>
</dbReference>
<dbReference type="InterPro" id="IPR036721">
    <property type="entry name" value="RCK_C_sf"/>
</dbReference>
<dbReference type="PANTHER" id="PTHR43652">
    <property type="entry name" value="BASIC AMINO ACID ANTIPORTER YFCC-RELATED"/>
    <property type="match status" value="1"/>
</dbReference>
<dbReference type="Pfam" id="PF02080">
    <property type="entry name" value="TrkA_C"/>
    <property type="match status" value="2"/>
</dbReference>
<evidence type="ECO:0000256" key="5">
    <source>
        <dbReference type="ARBA" id="ARBA00022989"/>
    </source>
</evidence>
<dbReference type="Pfam" id="PF03600">
    <property type="entry name" value="CitMHS"/>
    <property type="match status" value="1"/>
</dbReference>
<keyword evidence="3 7" id="KW-0812">Transmembrane</keyword>
<gene>
    <name evidence="9" type="ORF">F5I99_02235</name>
</gene>
<keyword evidence="4" id="KW-0677">Repeat</keyword>
<dbReference type="Gene3D" id="3.30.70.1450">
    <property type="entry name" value="Regulator of K+ conductance, C-terminal domain"/>
    <property type="match status" value="2"/>
</dbReference>
<protein>
    <submittedName>
        <fullName evidence="9">Sodium:solute symporter</fullName>
    </submittedName>
</protein>